<sequence length="73" mass="8313">MLSKQDFSIGRTLNSVPWTTLCAQDLIHHLTSFRGSIYWLKTSSFSPSNSHLSFVYLLIINKRACLQLLDISP</sequence>
<keyword evidence="2" id="KW-1185">Reference proteome</keyword>
<organism evidence="1 2">
    <name type="scientific">Carya illinoinensis</name>
    <name type="common">Pecan</name>
    <dbReference type="NCBI Taxonomy" id="32201"/>
    <lineage>
        <taxon>Eukaryota</taxon>
        <taxon>Viridiplantae</taxon>
        <taxon>Streptophyta</taxon>
        <taxon>Embryophyta</taxon>
        <taxon>Tracheophyta</taxon>
        <taxon>Spermatophyta</taxon>
        <taxon>Magnoliopsida</taxon>
        <taxon>eudicotyledons</taxon>
        <taxon>Gunneridae</taxon>
        <taxon>Pentapetalae</taxon>
        <taxon>rosids</taxon>
        <taxon>fabids</taxon>
        <taxon>Fagales</taxon>
        <taxon>Juglandaceae</taxon>
        <taxon>Carya</taxon>
    </lineage>
</organism>
<name>A0A8T1QFP3_CARIL</name>
<dbReference type="EMBL" id="CM031813">
    <property type="protein sequence ID" value="KAG6653348.1"/>
    <property type="molecule type" value="Genomic_DNA"/>
</dbReference>
<protein>
    <submittedName>
        <fullName evidence="1">Uncharacterized protein</fullName>
    </submittedName>
</protein>
<accession>A0A8T1QFP3</accession>
<gene>
    <name evidence="1" type="ORF">CIPAW_05G070300</name>
</gene>
<evidence type="ECO:0000313" key="1">
    <source>
        <dbReference type="EMBL" id="KAG6653348.1"/>
    </source>
</evidence>
<proteinExistence type="predicted"/>
<reference evidence="1" key="1">
    <citation type="submission" date="2020-12" db="EMBL/GenBank/DDBJ databases">
        <title>WGS assembly of Carya illinoinensis cv. Pawnee.</title>
        <authorList>
            <person name="Platts A."/>
            <person name="Shu S."/>
            <person name="Wright S."/>
            <person name="Barry K."/>
            <person name="Edger P."/>
            <person name="Pires J.C."/>
            <person name="Schmutz J."/>
        </authorList>
    </citation>
    <scope>NUCLEOTIDE SEQUENCE</scope>
    <source>
        <tissue evidence="1">Leaf</tissue>
    </source>
</reference>
<comment type="caution">
    <text evidence="1">The sequence shown here is derived from an EMBL/GenBank/DDBJ whole genome shotgun (WGS) entry which is preliminary data.</text>
</comment>
<evidence type="ECO:0000313" key="2">
    <source>
        <dbReference type="Proteomes" id="UP000811609"/>
    </source>
</evidence>
<dbReference type="Proteomes" id="UP000811609">
    <property type="component" value="Chromosome 5"/>
</dbReference>
<dbReference type="AlphaFoldDB" id="A0A8T1QFP3"/>